<evidence type="ECO:0000256" key="1">
    <source>
        <dbReference type="SAM" id="Phobius"/>
    </source>
</evidence>
<dbReference type="Proteomes" id="UP000188600">
    <property type="component" value="Unassembled WGS sequence"/>
</dbReference>
<reference evidence="4 5" key="1">
    <citation type="submission" date="2016-12" db="EMBL/GenBank/DDBJ databases">
        <authorList>
            <person name="Gulvik C.A."/>
        </authorList>
    </citation>
    <scope>NUCLEOTIDE SEQUENCE [LARGE SCALE GENOMIC DNA]</scope>
    <source>
        <strain evidence="3 5">12-5202</strain>
        <strain evidence="2 4">12-5291</strain>
    </source>
</reference>
<name>A0AB36JP56_9STRE</name>
<feature type="transmembrane region" description="Helical" evidence="1">
    <location>
        <begin position="40"/>
        <end position="59"/>
    </location>
</feature>
<dbReference type="RefSeq" id="WP_076996623.1">
    <property type="nucleotide sequence ID" value="NZ_MSPR01000018.1"/>
</dbReference>
<sequence>MDLLKNFSKYVPEISIFTLSLVNTIWYVLDDLKVIEAPHWVSLDVSVILLFLMLMILLYKDRRAKN</sequence>
<dbReference type="Proteomes" id="UP000188946">
    <property type="component" value="Unassembled WGS sequence"/>
</dbReference>
<proteinExistence type="predicted"/>
<accession>A0AB36JP56</accession>
<evidence type="ECO:0000313" key="4">
    <source>
        <dbReference type="Proteomes" id="UP000188600"/>
    </source>
</evidence>
<evidence type="ECO:0000313" key="2">
    <source>
        <dbReference type="EMBL" id="ONK25878.1"/>
    </source>
</evidence>
<organism evidence="2 4">
    <name type="scientific">Streptococcus azizii</name>
    <dbReference type="NCBI Taxonomy" id="1579424"/>
    <lineage>
        <taxon>Bacteria</taxon>
        <taxon>Bacillati</taxon>
        <taxon>Bacillota</taxon>
        <taxon>Bacilli</taxon>
        <taxon>Lactobacillales</taxon>
        <taxon>Streptococcaceae</taxon>
        <taxon>Streptococcus</taxon>
    </lineage>
</organism>
<protein>
    <recommendedName>
        <fullName evidence="6">Bacteriocin immunity protein</fullName>
    </recommendedName>
</protein>
<comment type="caution">
    <text evidence="2">The sequence shown here is derived from an EMBL/GenBank/DDBJ whole genome shotgun (WGS) entry which is preliminary data.</text>
</comment>
<dbReference type="AlphaFoldDB" id="A0AB36JP56"/>
<keyword evidence="5" id="KW-1185">Reference proteome</keyword>
<feature type="transmembrane region" description="Helical" evidence="1">
    <location>
        <begin position="7"/>
        <end position="28"/>
    </location>
</feature>
<gene>
    <name evidence="3" type="ORF">BVE84_08640</name>
    <name evidence="2" type="ORF">BVE86_08870</name>
</gene>
<dbReference type="EMBL" id="MSPT01000020">
    <property type="protein sequence ID" value="ONK25878.1"/>
    <property type="molecule type" value="Genomic_DNA"/>
</dbReference>
<keyword evidence="1" id="KW-1133">Transmembrane helix</keyword>
<evidence type="ECO:0008006" key="6">
    <source>
        <dbReference type="Google" id="ProtNLM"/>
    </source>
</evidence>
<dbReference type="EMBL" id="MSPR01000018">
    <property type="protein sequence ID" value="ONK27044.1"/>
    <property type="molecule type" value="Genomic_DNA"/>
</dbReference>
<evidence type="ECO:0000313" key="3">
    <source>
        <dbReference type="EMBL" id="ONK27044.1"/>
    </source>
</evidence>
<evidence type="ECO:0000313" key="5">
    <source>
        <dbReference type="Proteomes" id="UP000188946"/>
    </source>
</evidence>
<keyword evidence="1" id="KW-0812">Transmembrane</keyword>
<keyword evidence="1" id="KW-0472">Membrane</keyword>